<dbReference type="OrthoDB" id="8454209at2"/>
<dbReference type="RefSeq" id="WP_016147874.1">
    <property type="nucleotide sequence ID" value="NZ_KB976103.1"/>
</dbReference>
<dbReference type="Proteomes" id="UP000013981">
    <property type="component" value="Unassembled WGS sequence"/>
</dbReference>
<reference evidence="1 2" key="1">
    <citation type="submission" date="2013-01" db="EMBL/GenBank/DDBJ databases">
        <title>The Genome Sequence of Butyricicoccus pullicaecorum 1.2.</title>
        <authorList>
            <consortium name="The Broad Institute Genome Sequencing Platform"/>
            <person name="Earl A."/>
            <person name="Ward D."/>
            <person name="Feldgarden M."/>
            <person name="Gevers D."/>
            <person name="Van Immerseel F."/>
            <person name="Eeckhaut V."/>
            <person name="Walker B."/>
            <person name="Young S.K."/>
            <person name="Zeng Q."/>
            <person name="Gargeya S."/>
            <person name="Fitzgerald M."/>
            <person name="Haas B."/>
            <person name="Abouelleil A."/>
            <person name="Alvarado L."/>
            <person name="Arachchi H.M."/>
            <person name="Berlin A.M."/>
            <person name="Chapman S.B."/>
            <person name="Dewar J."/>
            <person name="Goldberg J."/>
            <person name="Griggs A."/>
            <person name="Gujja S."/>
            <person name="Hansen M."/>
            <person name="Howarth C."/>
            <person name="Imamovic A."/>
            <person name="Larimer J."/>
            <person name="McCowan C."/>
            <person name="Murphy C."/>
            <person name="Neiman D."/>
            <person name="Pearson M."/>
            <person name="Priest M."/>
            <person name="Roberts A."/>
            <person name="Saif S."/>
            <person name="Shea T."/>
            <person name="Sisk P."/>
            <person name="Sykes S."/>
            <person name="Wortman J."/>
            <person name="Nusbaum C."/>
            <person name="Birren B."/>
        </authorList>
    </citation>
    <scope>NUCLEOTIDE SEQUENCE [LARGE SCALE GENOMIC DNA]</scope>
    <source>
        <strain evidence="1 2">1.2</strain>
    </source>
</reference>
<dbReference type="HOGENOM" id="CLU_1458743_0_0_9"/>
<dbReference type="AlphaFoldDB" id="R8W137"/>
<comment type="caution">
    <text evidence="1">The sequence shown here is derived from an EMBL/GenBank/DDBJ whole genome shotgun (WGS) entry which is preliminary data.</text>
</comment>
<accession>R8W137</accession>
<dbReference type="eggNOG" id="ENOG5033XEH">
    <property type="taxonomic scope" value="Bacteria"/>
</dbReference>
<proteinExistence type="predicted"/>
<organism evidence="1 2">
    <name type="scientific">Butyricicoccus pullicaecorum 1.2</name>
    <dbReference type="NCBI Taxonomy" id="1203606"/>
    <lineage>
        <taxon>Bacteria</taxon>
        <taxon>Bacillati</taxon>
        <taxon>Bacillota</taxon>
        <taxon>Clostridia</taxon>
        <taxon>Eubacteriales</taxon>
        <taxon>Butyricicoccaceae</taxon>
        <taxon>Butyricicoccus</taxon>
    </lineage>
</organism>
<dbReference type="EMBL" id="AQOB01000004">
    <property type="protein sequence ID" value="EOQ38675.1"/>
    <property type="molecule type" value="Genomic_DNA"/>
</dbReference>
<keyword evidence="2" id="KW-1185">Reference proteome</keyword>
<protein>
    <submittedName>
        <fullName evidence="1">Uncharacterized protein</fullName>
    </submittedName>
</protein>
<gene>
    <name evidence="1" type="ORF">HMPREF1526_01716</name>
</gene>
<evidence type="ECO:0000313" key="2">
    <source>
        <dbReference type="Proteomes" id="UP000013981"/>
    </source>
</evidence>
<name>R8W137_9FIRM</name>
<sequence>MLTVNKSSKSYAIIEQKAGSNLAMQGLSGLLGFPFTTIADVGAVFTHYGPMINDIRKIYELPEINTKALRPILEGCSEEILSDLLFDKIGGQIPILGIPFNMMCAKAMTWRLGILFTMLAARGQEVNVENTRNATILIRKIFPQTKTFSFSKPSIVIFEKLVNTMEDETVEDFNSKVMKILNNLD</sequence>
<evidence type="ECO:0000313" key="1">
    <source>
        <dbReference type="EMBL" id="EOQ38675.1"/>
    </source>
</evidence>